<gene>
    <name evidence="4" type="ORF">NS331_14495</name>
</gene>
<evidence type="ECO:0000313" key="4">
    <source>
        <dbReference type="EMBL" id="KTT19775.1"/>
    </source>
</evidence>
<evidence type="ECO:0000256" key="2">
    <source>
        <dbReference type="SAM" id="MobiDB-lite"/>
    </source>
</evidence>
<evidence type="ECO:0008006" key="6">
    <source>
        <dbReference type="Google" id="ProtNLM"/>
    </source>
</evidence>
<evidence type="ECO:0000256" key="3">
    <source>
        <dbReference type="SAM" id="SignalP"/>
    </source>
</evidence>
<evidence type="ECO:0000313" key="5">
    <source>
        <dbReference type="Proteomes" id="UP000072741"/>
    </source>
</evidence>
<name>A0A147GS86_9BURK</name>
<dbReference type="EMBL" id="LDSL01000089">
    <property type="protein sequence ID" value="KTT19775.1"/>
    <property type="molecule type" value="Genomic_DNA"/>
</dbReference>
<keyword evidence="3" id="KW-0732">Signal</keyword>
<feature type="compositionally biased region" description="Basic and acidic residues" evidence="2">
    <location>
        <begin position="91"/>
        <end position="113"/>
    </location>
</feature>
<dbReference type="OrthoDB" id="8895482at2"/>
<feature type="chain" id="PRO_5007546560" description="DUF4124 domain-containing protein" evidence="3">
    <location>
        <begin position="32"/>
        <end position="224"/>
    </location>
</feature>
<proteinExistence type="predicted"/>
<sequence>MSATVPEVHRAAGRLFLAVGALCGAATVAHAQQPGSGMTQGSIFTCTTARGQHLTSDRYIAECADRVQLELSPSGSVRRRIEPALTPQEQLQRDQRRQAEERAEAQRRDERRRDMALLARYPDAAAHDRRRTEALAQSEAEIAAARRRLADLAQARRKLDQDMAAYAKDPAQAPAALKVQMADNANAVSMQERLLREQEDEKQRINARFDEERQRLDRLWGPSR</sequence>
<comment type="caution">
    <text evidence="4">The sequence shown here is derived from an EMBL/GenBank/DDBJ whole genome shotgun (WGS) entry which is preliminary data.</text>
</comment>
<dbReference type="Proteomes" id="UP000072741">
    <property type="component" value="Unassembled WGS sequence"/>
</dbReference>
<protein>
    <recommendedName>
        <fullName evidence="6">DUF4124 domain-containing protein</fullName>
    </recommendedName>
</protein>
<feature type="signal peptide" evidence="3">
    <location>
        <begin position="1"/>
        <end position="31"/>
    </location>
</feature>
<evidence type="ECO:0000256" key="1">
    <source>
        <dbReference type="SAM" id="Coils"/>
    </source>
</evidence>
<accession>A0A147GS86</accession>
<keyword evidence="1" id="KW-0175">Coiled coil</keyword>
<feature type="coiled-coil region" evidence="1">
    <location>
        <begin position="135"/>
        <end position="215"/>
    </location>
</feature>
<keyword evidence="5" id="KW-1185">Reference proteome</keyword>
<organism evidence="4 5">
    <name type="scientific">Pseudacidovorax intermedius</name>
    <dbReference type="NCBI Taxonomy" id="433924"/>
    <lineage>
        <taxon>Bacteria</taxon>
        <taxon>Pseudomonadati</taxon>
        <taxon>Pseudomonadota</taxon>
        <taxon>Betaproteobacteria</taxon>
        <taxon>Burkholderiales</taxon>
        <taxon>Comamonadaceae</taxon>
        <taxon>Pseudacidovorax</taxon>
    </lineage>
</organism>
<reference evidence="4 5" key="1">
    <citation type="journal article" date="2016" name="Front. Microbiol.">
        <title>Genomic Resource of Rice Seed Associated Bacteria.</title>
        <authorList>
            <person name="Midha S."/>
            <person name="Bansal K."/>
            <person name="Sharma S."/>
            <person name="Kumar N."/>
            <person name="Patil P.P."/>
            <person name="Chaudhry V."/>
            <person name="Patil P.B."/>
        </authorList>
    </citation>
    <scope>NUCLEOTIDE SEQUENCE [LARGE SCALE GENOMIC DNA]</scope>
    <source>
        <strain evidence="4 5">NS331</strain>
    </source>
</reference>
<feature type="region of interest" description="Disordered" evidence="2">
    <location>
        <begin position="78"/>
        <end position="113"/>
    </location>
</feature>
<dbReference type="AlphaFoldDB" id="A0A147GS86"/>